<comment type="caution">
    <text evidence="3">The sequence shown here is derived from an EMBL/GenBank/DDBJ whole genome shotgun (WGS) entry which is preliminary data.</text>
</comment>
<accession>A0A8G2CB84</accession>
<evidence type="ECO:0000313" key="4">
    <source>
        <dbReference type="Proteomes" id="UP000184001"/>
    </source>
</evidence>
<feature type="domain" description="Type VI secretion system spike protein VgrG3-like C-terminal" evidence="2">
    <location>
        <begin position="180"/>
        <end position="368"/>
    </location>
</feature>
<evidence type="ECO:0000256" key="1">
    <source>
        <dbReference type="SAM" id="MobiDB-lite"/>
    </source>
</evidence>
<evidence type="ECO:0000313" key="3">
    <source>
        <dbReference type="EMBL" id="SHJ30201.1"/>
    </source>
</evidence>
<proteinExistence type="predicted"/>
<sequence length="377" mass="40382">MSVTQISMTQVQGVLQQSKRRNGAISIDNAAQKDGMSRFEALLREPQQIADAMASFQSSQLSALPTQNPYYGLAEAEQSARSGINLRNVSALATLINVSSIEPTVLSNALKTLTEAAEKNQLETASASGITANLQGMMSRKIENGNVDARVQASDSAAGDSTDESEANHVEPIVTNDVRGSLAAMFESGAAGNIAAIGYDATGGTSYGKYQFSSARGTMDDFLTYLDAHASDISLHLRAAGEVNTGSKQGEMPTAWQEVANIDPVRFEKMQDAFMQSRYYTPVARVVQDKMNISQMSTAMEEVLLSTSLQHGPRGAVQIFAKAFGATGGFSEDMQEAFIKNVYAQRSNEFATSTPEVRTGVQNRLDAELNVALSMLA</sequence>
<organism evidence="3 4">
    <name type="scientific">Halodesulfovibrio aestuarii</name>
    <dbReference type="NCBI Taxonomy" id="126333"/>
    <lineage>
        <taxon>Bacteria</taxon>
        <taxon>Pseudomonadati</taxon>
        <taxon>Thermodesulfobacteriota</taxon>
        <taxon>Desulfovibrionia</taxon>
        <taxon>Desulfovibrionales</taxon>
        <taxon>Desulfovibrionaceae</taxon>
        <taxon>Halodesulfovibrio</taxon>
    </lineage>
</organism>
<gene>
    <name evidence="3" type="ORF">SAMN05660830_02132</name>
</gene>
<feature type="region of interest" description="Disordered" evidence="1">
    <location>
        <begin position="152"/>
        <end position="173"/>
    </location>
</feature>
<dbReference type="Pfam" id="PF21277">
    <property type="entry name" value="T6SS_VgrG3-like_C"/>
    <property type="match status" value="1"/>
</dbReference>
<dbReference type="RefSeq" id="WP_020000194.1">
    <property type="nucleotide sequence ID" value="NZ_CP192219.1"/>
</dbReference>
<protein>
    <recommendedName>
        <fullName evidence="2">Type VI secretion system spike protein VgrG3-like C-terminal domain-containing protein</fullName>
    </recommendedName>
</protein>
<dbReference type="Proteomes" id="UP000184001">
    <property type="component" value="Unassembled WGS sequence"/>
</dbReference>
<reference evidence="3 4" key="1">
    <citation type="submission" date="2016-11" db="EMBL/GenBank/DDBJ databases">
        <authorList>
            <person name="Varghese N."/>
            <person name="Submissions S."/>
        </authorList>
    </citation>
    <scope>NUCLEOTIDE SEQUENCE [LARGE SCALE GENOMIC DNA]</scope>
    <source>
        <strain evidence="3 4">DSM 17919</strain>
    </source>
</reference>
<name>A0A8G2CB84_9BACT</name>
<dbReference type="EMBL" id="FQZR01000004">
    <property type="protein sequence ID" value="SHJ30201.1"/>
    <property type="molecule type" value="Genomic_DNA"/>
</dbReference>
<dbReference type="InterPro" id="IPR049073">
    <property type="entry name" value="T6SS_VgrG3-like_C"/>
</dbReference>
<evidence type="ECO:0000259" key="2">
    <source>
        <dbReference type="Pfam" id="PF21277"/>
    </source>
</evidence>
<dbReference type="AlphaFoldDB" id="A0A8G2CB84"/>